<feature type="transmembrane region" description="Helical" evidence="8">
    <location>
        <begin position="388"/>
        <end position="412"/>
    </location>
</feature>
<evidence type="ECO:0000256" key="5">
    <source>
        <dbReference type="ARBA" id="ARBA00023136"/>
    </source>
</evidence>
<evidence type="ECO:0000256" key="1">
    <source>
        <dbReference type="ARBA" id="ARBA00004141"/>
    </source>
</evidence>
<evidence type="ECO:0000256" key="7">
    <source>
        <dbReference type="ARBA" id="ARBA00049551"/>
    </source>
</evidence>
<evidence type="ECO:0000256" key="4">
    <source>
        <dbReference type="ARBA" id="ARBA00022989"/>
    </source>
</evidence>
<feature type="transmembrane region" description="Helical" evidence="8">
    <location>
        <begin position="191"/>
        <end position="210"/>
    </location>
</feature>
<evidence type="ECO:0000313" key="10">
    <source>
        <dbReference type="EMBL" id="APD26978.1"/>
    </source>
</evidence>
<dbReference type="GO" id="GO:0003954">
    <property type="term" value="F:NADH dehydrogenase activity"/>
    <property type="evidence" value="ECO:0007669"/>
    <property type="project" value="TreeGrafter"/>
</dbReference>
<feature type="transmembrane region" description="Helical" evidence="8">
    <location>
        <begin position="46"/>
        <end position="69"/>
    </location>
</feature>
<feature type="transmembrane region" description="Helical" evidence="8">
    <location>
        <begin position="140"/>
        <end position="170"/>
    </location>
</feature>
<dbReference type="GO" id="GO:0008137">
    <property type="term" value="F:NADH dehydrogenase (ubiquinone) activity"/>
    <property type="evidence" value="ECO:0007669"/>
    <property type="project" value="UniProtKB-EC"/>
</dbReference>
<feature type="transmembrane region" description="Helical" evidence="8">
    <location>
        <begin position="318"/>
        <end position="337"/>
    </location>
</feature>
<feature type="transmembrane region" description="Helical" evidence="8">
    <location>
        <begin position="75"/>
        <end position="95"/>
    </location>
</feature>
<feature type="domain" description="NADH:quinone oxidoreductase/Mrp antiporter transmembrane" evidence="9">
    <location>
        <begin position="95"/>
        <end position="365"/>
    </location>
</feature>
<protein>
    <recommendedName>
        <fullName evidence="2">NADH:ubiquinone reductase (H(+)-translocating)</fullName>
        <ecNumber evidence="2">7.1.1.2</ecNumber>
    </recommendedName>
    <alternativeName>
        <fullName evidence="6">NADH dehydrogenase subunit 5</fullName>
    </alternativeName>
</protein>
<geneLocation type="mitochondrion" evidence="10"/>
<dbReference type="GO" id="GO:0016020">
    <property type="term" value="C:membrane"/>
    <property type="evidence" value="ECO:0007669"/>
    <property type="project" value="UniProtKB-SubCell"/>
</dbReference>
<keyword evidence="10" id="KW-0496">Mitochondrion</keyword>
<feature type="transmembrane region" description="Helical" evidence="8">
    <location>
        <begin position="424"/>
        <end position="453"/>
    </location>
</feature>
<sequence>MLALSVVLVLGSLVFWSIGLVGLGASLNVWNYAWKDGVELLMLDEVSLICSFMLFCCGSLALLYCYHYFADSGEGVLLFPLIVWFLGVMGILIFSSSLIFSLVLWEYLGLVSFLLILFYSNSSSVRASLITLFASRFGDVSLFMLILWCGVWWGIVLASFFSFFFLLVVLSKSAGYPFISWLLEAMRAPTPVSSLVHSSTLVAAGVWFLLRYQSLLVSFLSGWLCLFCVLTIILSGMCASFFNDLKKVVALSTCNNISWCVVFFVCGDLFLCLLQLLTHGVCKCYLFMSVGDLMSQSGGSQSSVGVYGSRYVGVLGPILQSVLVFSLSGLPFMGVFFSKHGLFSAVSYCYGLGFLLVFWFAFFLTYVYSVRLSLLLLKVSSGLSSGYFSAFLPIAGLCLLGTFLNWFGLILFDESFSLGIWWGSMMLLVQALGCLMGWFLFLGVFSSGVWVVWNSLLWGSDCLVGFIYDGFLKLTEVAVLSFYRWELYSLALFKAGGDNSFIGVFTSLNLLVLGSVFVIFLFSLFFC</sequence>
<comment type="catalytic activity">
    <reaction evidence="7">
        <text>a ubiquinone + NADH + 5 H(+)(in) = a ubiquinol + NAD(+) + 4 H(+)(out)</text>
        <dbReference type="Rhea" id="RHEA:29091"/>
        <dbReference type="Rhea" id="RHEA-COMP:9565"/>
        <dbReference type="Rhea" id="RHEA-COMP:9566"/>
        <dbReference type="ChEBI" id="CHEBI:15378"/>
        <dbReference type="ChEBI" id="CHEBI:16389"/>
        <dbReference type="ChEBI" id="CHEBI:17976"/>
        <dbReference type="ChEBI" id="CHEBI:57540"/>
        <dbReference type="ChEBI" id="CHEBI:57945"/>
        <dbReference type="EC" id="7.1.1.2"/>
    </reaction>
</comment>
<reference evidence="10" key="1">
    <citation type="submission" date="2016-08" db="EMBL/GenBank/DDBJ databases">
        <title>The complete mitochondrial genome of Paragonimus ohirai Miyazaki, 1939: mitogenomic features for taxonomic position in the family Paragonimidae (Trematoda: Platyhelminthes).</title>
        <authorList>
            <person name="Le T.H."/>
            <person name="Vu T.T."/>
            <person name="Doan H.T.T."/>
            <person name="Blair D."/>
            <person name="Agatsuma T."/>
        </authorList>
    </citation>
    <scope>NUCLEOTIDE SEQUENCE</scope>
    <source>
        <strain evidence="10">Kino</strain>
    </source>
</reference>
<keyword evidence="4 8" id="KW-1133">Transmembrane helix</keyword>
<feature type="transmembrane region" description="Helical" evidence="8">
    <location>
        <begin position="216"/>
        <end position="242"/>
    </location>
</feature>
<dbReference type="PRINTS" id="PR01434">
    <property type="entry name" value="NADHDHGNASE5"/>
</dbReference>
<dbReference type="InterPro" id="IPR001750">
    <property type="entry name" value="ND/Mrp_TM"/>
</dbReference>
<evidence type="ECO:0000256" key="3">
    <source>
        <dbReference type="ARBA" id="ARBA00022692"/>
    </source>
</evidence>
<gene>
    <name evidence="10" type="primary">nad5</name>
</gene>
<keyword evidence="5 8" id="KW-0472">Membrane</keyword>
<name>A0A1J0MNS8_9TREM</name>
<dbReference type="PANTHER" id="PTHR42829:SF2">
    <property type="entry name" value="NADH-UBIQUINONE OXIDOREDUCTASE CHAIN 5"/>
    <property type="match status" value="1"/>
</dbReference>
<evidence type="ECO:0000256" key="2">
    <source>
        <dbReference type="ARBA" id="ARBA00012944"/>
    </source>
</evidence>
<dbReference type="EMBL" id="KX765277">
    <property type="protein sequence ID" value="APD26978.1"/>
    <property type="molecule type" value="Genomic_DNA"/>
</dbReference>
<dbReference type="AlphaFoldDB" id="A0A1J0MNS8"/>
<keyword evidence="3 8" id="KW-0812">Transmembrane</keyword>
<dbReference type="InterPro" id="IPR003945">
    <property type="entry name" value="NU5C-like"/>
</dbReference>
<proteinExistence type="predicted"/>
<evidence type="ECO:0000256" key="6">
    <source>
        <dbReference type="ARBA" id="ARBA00031027"/>
    </source>
</evidence>
<feature type="transmembrane region" description="Helical" evidence="8">
    <location>
        <begin position="349"/>
        <end position="368"/>
    </location>
</feature>
<dbReference type="GO" id="GO:0042773">
    <property type="term" value="P:ATP synthesis coupled electron transport"/>
    <property type="evidence" value="ECO:0007669"/>
    <property type="project" value="InterPro"/>
</dbReference>
<feature type="transmembrane region" description="Helical" evidence="8">
    <location>
        <begin position="501"/>
        <end position="526"/>
    </location>
</feature>
<evidence type="ECO:0000259" key="9">
    <source>
        <dbReference type="Pfam" id="PF00361"/>
    </source>
</evidence>
<feature type="transmembrane region" description="Helical" evidence="8">
    <location>
        <begin position="102"/>
        <end position="120"/>
    </location>
</feature>
<dbReference type="PANTHER" id="PTHR42829">
    <property type="entry name" value="NADH-UBIQUINONE OXIDOREDUCTASE CHAIN 5"/>
    <property type="match status" value="1"/>
</dbReference>
<dbReference type="GO" id="GO:0015990">
    <property type="term" value="P:electron transport coupled proton transport"/>
    <property type="evidence" value="ECO:0007669"/>
    <property type="project" value="TreeGrafter"/>
</dbReference>
<dbReference type="EC" id="7.1.1.2" evidence="2"/>
<feature type="transmembrane region" description="Helical" evidence="8">
    <location>
        <begin position="254"/>
        <end position="277"/>
    </location>
</feature>
<comment type="subcellular location">
    <subcellularLocation>
        <location evidence="1">Membrane</location>
        <topology evidence="1">Multi-pass membrane protein</topology>
    </subcellularLocation>
</comment>
<evidence type="ECO:0000256" key="8">
    <source>
        <dbReference type="SAM" id="Phobius"/>
    </source>
</evidence>
<dbReference type="Pfam" id="PF00361">
    <property type="entry name" value="Proton_antipo_M"/>
    <property type="match status" value="1"/>
</dbReference>
<accession>A0A1J0MNS8</accession>
<feature type="transmembrane region" description="Helical" evidence="8">
    <location>
        <begin position="6"/>
        <end position="34"/>
    </location>
</feature>
<organism evidence="10">
    <name type="scientific">Paragonimus ohirai</name>
    <dbReference type="NCBI Taxonomy" id="59629"/>
    <lineage>
        <taxon>Eukaryota</taxon>
        <taxon>Metazoa</taxon>
        <taxon>Spiralia</taxon>
        <taxon>Lophotrochozoa</taxon>
        <taxon>Platyhelminthes</taxon>
        <taxon>Trematoda</taxon>
        <taxon>Digenea</taxon>
        <taxon>Plagiorchiida</taxon>
        <taxon>Troglotremata</taxon>
        <taxon>Troglotrematidae</taxon>
        <taxon>Paragonimus</taxon>
    </lineage>
</organism>